<proteinExistence type="predicted"/>
<accession>A0ABU7TZS0</accession>
<organism evidence="2 3">
    <name type="scientific">Sorlinia euscelidii</name>
    <dbReference type="NCBI Taxonomy" id="3081148"/>
    <lineage>
        <taxon>Bacteria</taxon>
        <taxon>Pseudomonadati</taxon>
        <taxon>Pseudomonadota</taxon>
        <taxon>Alphaproteobacteria</taxon>
        <taxon>Acetobacterales</taxon>
        <taxon>Acetobacteraceae</taxon>
        <taxon>Sorlinia</taxon>
    </lineage>
</organism>
<evidence type="ECO:0000313" key="2">
    <source>
        <dbReference type="EMBL" id="MEE8658084.1"/>
    </source>
</evidence>
<dbReference type="Proteomes" id="UP001312908">
    <property type="component" value="Unassembled WGS sequence"/>
</dbReference>
<name>A0ABU7TZS0_9PROT</name>
<evidence type="ECO:0000256" key="1">
    <source>
        <dbReference type="SAM" id="Phobius"/>
    </source>
</evidence>
<evidence type="ECO:0000313" key="3">
    <source>
        <dbReference type="Proteomes" id="UP001312908"/>
    </source>
</evidence>
<reference evidence="2 3" key="1">
    <citation type="submission" date="2023-10" db="EMBL/GenBank/DDBJ databases">
        <title>Sorlinia euscelidii gen. nov., sp. nov., an acetic acid bacteria isolated from the gut of Euscelidius variegatus emitter.</title>
        <authorList>
            <person name="Michoud G."/>
            <person name="Marasco R."/>
            <person name="Seferji K."/>
            <person name="Gonella E."/>
            <person name="Garuglieri E."/>
            <person name="Alma A."/>
            <person name="Mapelli F."/>
            <person name="Borin S."/>
            <person name="Daffonchio D."/>
            <person name="Crotti E."/>
        </authorList>
    </citation>
    <scope>NUCLEOTIDE SEQUENCE [LARGE SCALE GENOMIC DNA]</scope>
    <source>
        <strain evidence="2 3">EV16P</strain>
    </source>
</reference>
<keyword evidence="1" id="KW-1133">Transmembrane helix</keyword>
<comment type="caution">
    <text evidence="2">The sequence shown here is derived from an EMBL/GenBank/DDBJ whole genome shotgun (WGS) entry which is preliminary data.</text>
</comment>
<evidence type="ECO:0008006" key="4">
    <source>
        <dbReference type="Google" id="ProtNLM"/>
    </source>
</evidence>
<protein>
    <recommendedName>
        <fullName evidence="4">Pilus assembly protein</fullName>
    </recommendedName>
</protein>
<keyword evidence="1" id="KW-0472">Membrane</keyword>
<sequence length="179" mass="19471">MSSPTRRPFFINDDRASATLEFCLVITPLIAIVLLTLFVSVFLFIQTAMTHVVTTEARRIMTGEQAQRDAERSKTHPEIPLKVAFRADAVALLPLGIPSAPFSISVVSGPSWEDLKPSSAPDNYDPGGPNAYVLVTATYTIPIVAEPFLLINNVVQKLNLPSMISVSVVVRSEAFGNDE</sequence>
<keyword evidence="1" id="KW-0812">Transmembrane</keyword>
<dbReference type="EMBL" id="JAWJZY010000001">
    <property type="protein sequence ID" value="MEE8658084.1"/>
    <property type="molecule type" value="Genomic_DNA"/>
</dbReference>
<keyword evidence="3" id="KW-1185">Reference proteome</keyword>
<feature type="transmembrane region" description="Helical" evidence="1">
    <location>
        <begin position="20"/>
        <end position="45"/>
    </location>
</feature>
<gene>
    <name evidence="2" type="ORF">DOFOFD_03530</name>
</gene>